<sequence length="136" mass="15039">MSGAEAPVEPLSWWVAVICFGLCSIGFLGRFLYRKKGRVADIWLRYHHANDNLSPVIRYAPLNLVPTSSVFALWGAVVVLSHLPENSVTDYGIAALAILSAIAAAIAVKRHLSGYPDDIKPQWLLDEERKRGIRAE</sequence>
<proteinExistence type="predicted"/>
<evidence type="ECO:0000313" key="2">
    <source>
        <dbReference type="EMBL" id="TMR39985.1"/>
    </source>
</evidence>
<dbReference type="EMBL" id="VCKZ01000075">
    <property type="protein sequence ID" value="TMR39985.1"/>
    <property type="molecule type" value="Genomic_DNA"/>
</dbReference>
<keyword evidence="3" id="KW-1185">Reference proteome</keyword>
<gene>
    <name evidence="2" type="ORF">ETD96_13185</name>
</gene>
<protein>
    <submittedName>
        <fullName evidence="2">Uncharacterized protein</fullName>
    </submittedName>
</protein>
<evidence type="ECO:0000313" key="3">
    <source>
        <dbReference type="Proteomes" id="UP000305238"/>
    </source>
</evidence>
<evidence type="ECO:0000256" key="1">
    <source>
        <dbReference type="SAM" id="Phobius"/>
    </source>
</evidence>
<accession>A0A5S4H412</accession>
<dbReference type="AlphaFoldDB" id="A0A5S4H412"/>
<name>A0A5S4H412_9ACTN</name>
<keyword evidence="1" id="KW-0812">Transmembrane</keyword>
<dbReference type="OrthoDB" id="9835024at2"/>
<dbReference type="Proteomes" id="UP000305238">
    <property type="component" value="Unassembled WGS sequence"/>
</dbReference>
<reference evidence="2 3" key="1">
    <citation type="submission" date="2019-05" db="EMBL/GenBank/DDBJ databases">
        <title>Draft genome sequence of Actinomadura geliboluensis A8036.</title>
        <authorList>
            <person name="Saricaoglu S."/>
            <person name="Isik K."/>
        </authorList>
    </citation>
    <scope>NUCLEOTIDE SEQUENCE [LARGE SCALE GENOMIC DNA]</scope>
    <source>
        <strain evidence="2 3">A8036</strain>
    </source>
</reference>
<feature type="transmembrane region" description="Helical" evidence="1">
    <location>
        <begin position="89"/>
        <end position="108"/>
    </location>
</feature>
<dbReference type="RefSeq" id="WP_138636616.1">
    <property type="nucleotide sequence ID" value="NZ_JASWDG010000133.1"/>
</dbReference>
<keyword evidence="1" id="KW-0472">Membrane</keyword>
<keyword evidence="1" id="KW-1133">Transmembrane helix</keyword>
<comment type="caution">
    <text evidence="2">The sequence shown here is derived from an EMBL/GenBank/DDBJ whole genome shotgun (WGS) entry which is preliminary data.</text>
</comment>
<feature type="transmembrane region" description="Helical" evidence="1">
    <location>
        <begin position="12"/>
        <end position="33"/>
    </location>
</feature>
<feature type="transmembrane region" description="Helical" evidence="1">
    <location>
        <begin position="62"/>
        <end position="83"/>
    </location>
</feature>
<organism evidence="2 3">
    <name type="scientific">Actinomadura geliboluensis</name>
    <dbReference type="NCBI Taxonomy" id="882440"/>
    <lineage>
        <taxon>Bacteria</taxon>
        <taxon>Bacillati</taxon>
        <taxon>Actinomycetota</taxon>
        <taxon>Actinomycetes</taxon>
        <taxon>Streptosporangiales</taxon>
        <taxon>Thermomonosporaceae</taxon>
        <taxon>Actinomadura</taxon>
    </lineage>
</organism>